<accession>A0A0P8A463</accession>
<dbReference type="Proteomes" id="UP000182800">
    <property type="component" value="Unassembled WGS sequence"/>
</dbReference>
<feature type="domain" description="PilZ" evidence="1">
    <location>
        <begin position="11"/>
        <end position="95"/>
    </location>
</feature>
<evidence type="ECO:0000313" key="3">
    <source>
        <dbReference type="EMBL" id="SCC80536.1"/>
    </source>
</evidence>
<dbReference type="GO" id="GO:0035438">
    <property type="term" value="F:cyclic-di-GMP binding"/>
    <property type="evidence" value="ECO:0007669"/>
    <property type="project" value="InterPro"/>
</dbReference>
<dbReference type="Proteomes" id="UP000050497">
    <property type="component" value="Unassembled WGS sequence"/>
</dbReference>
<dbReference type="SUPFAM" id="SSF141371">
    <property type="entry name" value="PilZ domain-like"/>
    <property type="match status" value="2"/>
</dbReference>
<reference evidence="2 4" key="1">
    <citation type="submission" date="2015-09" db="EMBL/GenBank/DDBJ databases">
        <title>Identification and resolution of microdiversity through metagenomic sequencing of parallel consortia.</title>
        <authorList>
            <person name="Nelson W.C."/>
            <person name="Romine M.F."/>
            <person name="Lindemann S.R."/>
        </authorList>
    </citation>
    <scope>NUCLEOTIDE SEQUENCE [LARGE SCALE GENOMIC DNA]</scope>
    <source>
        <strain evidence="2">HL-109</strain>
    </source>
</reference>
<dbReference type="EMBL" id="LJSX01000019">
    <property type="protein sequence ID" value="KPQ10048.1"/>
    <property type="molecule type" value="Genomic_DNA"/>
</dbReference>
<comment type="caution">
    <text evidence="2">The sequence shown here is derived from an EMBL/GenBank/DDBJ whole genome shotgun (WGS) entry which is preliminary data.</text>
</comment>
<dbReference type="STRING" id="1653334.GA0071312_1550"/>
<dbReference type="AlphaFoldDB" id="A0A0P8A463"/>
<sequence>MPQEYRPYWIDKRAEPRLHLHLAGTISFPDGSDLALHSRDVSRSGMAVIAPARPAPGLRVNGIFEEIGIIAGRVARWTPDGFAIRFMHDAAHQARLCARLDTIEAAGGRRPLGGGGFFDSRIPQQRAGRYSAPDLHLMITLPDGRIIAERLRDISRSGASVISRERPSLGAGIRIRDRDATVIRHTPDGFAVRFEGVEAEHGARGCAP</sequence>
<reference evidence="3 5" key="2">
    <citation type="submission" date="2016-08" db="EMBL/GenBank/DDBJ databases">
        <authorList>
            <person name="Varghese N."/>
            <person name="Submissions Spin"/>
        </authorList>
    </citation>
    <scope>NUCLEOTIDE SEQUENCE [LARGE SCALE GENOMIC DNA]</scope>
    <source>
        <strain evidence="3 5">HL-109</strain>
    </source>
</reference>
<keyword evidence="5" id="KW-1185">Reference proteome</keyword>
<dbReference type="Pfam" id="PF07238">
    <property type="entry name" value="PilZ"/>
    <property type="match status" value="2"/>
</dbReference>
<organism evidence="2 4">
    <name type="scientific">Saliniramus fredricksonii</name>
    <dbReference type="NCBI Taxonomy" id="1653334"/>
    <lineage>
        <taxon>Bacteria</taxon>
        <taxon>Pseudomonadati</taxon>
        <taxon>Pseudomonadota</taxon>
        <taxon>Alphaproteobacteria</taxon>
        <taxon>Hyphomicrobiales</taxon>
        <taxon>Salinarimonadaceae</taxon>
        <taxon>Saliniramus</taxon>
    </lineage>
</organism>
<gene>
    <name evidence="3" type="ORF">GA0071312_1550</name>
    <name evidence="2" type="ORF">HLUCCO17_12285</name>
</gene>
<evidence type="ECO:0000259" key="1">
    <source>
        <dbReference type="Pfam" id="PF07238"/>
    </source>
</evidence>
<feature type="domain" description="PilZ" evidence="1">
    <location>
        <begin position="132"/>
        <end position="201"/>
    </location>
</feature>
<dbReference type="EMBL" id="FMBM01000002">
    <property type="protein sequence ID" value="SCC80536.1"/>
    <property type="molecule type" value="Genomic_DNA"/>
</dbReference>
<evidence type="ECO:0000313" key="4">
    <source>
        <dbReference type="Proteomes" id="UP000050497"/>
    </source>
</evidence>
<dbReference type="InterPro" id="IPR009875">
    <property type="entry name" value="PilZ_domain"/>
</dbReference>
<protein>
    <submittedName>
        <fullName evidence="2 3">PilZ domain</fullName>
    </submittedName>
</protein>
<evidence type="ECO:0000313" key="2">
    <source>
        <dbReference type="EMBL" id="KPQ10048.1"/>
    </source>
</evidence>
<proteinExistence type="predicted"/>
<evidence type="ECO:0000313" key="5">
    <source>
        <dbReference type="Proteomes" id="UP000182800"/>
    </source>
</evidence>
<dbReference type="Gene3D" id="2.40.10.220">
    <property type="entry name" value="predicted glycosyltransferase like domains"/>
    <property type="match status" value="1"/>
</dbReference>
<name>A0A0P8A463_9HYPH</name>